<dbReference type="GO" id="GO:0055088">
    <property type="term" value="P:lipid homeostasis"/>
    <property type="evidence" value="ECO:0007669"/>
    <property type="project" value="TreeGrafter"/>
</dbReference>
<keyword evidence="4" id="KW-1185">Reference proteome</keyword>
<accession>A0AAW1VIE0</accession>
<evidence type="ECO:0000313" key="4">
    <source>
        <dbReference type="Proteomes" id="UP001431783"/>
    </source>
</evidence>
<dbReference type="GO" id="GO:0005739">
    <property type="term" value="C:mitochondrion"/>
    <property type="evidence" value="ECO:0007669"/>
    <property type="project" value="TreeGrafter"/>
</dbReference>
<name>A0AAW1VIE0_9CUCU</name>
<comment type="similarity">
    <text evidence="1">Belongs to the peptidase S33 family. ABHD4/ABHD5 subfamily.</text>
</comment>
<dbReference type="Pfam" id="PF00561">
    <property type="entry name" value="Abhydrolase_1"/>
    <property type="match status" value="1"/>
</dbReference>
<dbReference type="PANTHER" id="PTHR42886">
    <property type="entry name" value="RE40534P-RELATED"/>
    <property type="match status" value="1"/>
</dbReference>
<reference evidence="3 4" key="1">
    <citation type="submission" date="2023-03" db="EMBL/GenBank/DDBJ databases">
        <title>Genome insight into feeding habits of ladybird beetles.</title>
        <authorList>
            <person name="Li H.-S."/>
            <person name="Huang Y.-H."/>
            <person name="Pang H."/>
        </authorList>
    </citation>
    <scope>NUCLEOTIDE SEQUENCE [LARGE SCALE GENOMIC DNA]</scope>
    <source>
        <strain evidence="3">SYSU_2023b</strain>
        <tissue evidence="3">Whole body</tissue>
    </source>
</reference>
<dbReference type="SUPFAM" id="SSF53474">
    <property type="entry name" value="alpha/beta-Hydrolases"/>
    <property type="match status" value="1"/>
</dbReference>
<organism evidence="3 4">
    <name type="scientific">Henosepilachna vigintioctopunctata</name>
    <dbReference type="NCBI Taxonomy" id="420089"/>
    <lineage>
        <taxon>Eukaryota</taxon>
        <taxon>Metazoa</taxon>
        <taxon>Ecdysozoa</taxon>
        <taxon>Arthropoda</taxon>
        <taxon>Hexapoda</taxon>
        <taxon>Insecta</taxon>
        <taxon>Pterygota</taxon>
        <taxon>Neoptera</taxon>
        <taxon>Endopterygota</taxon>
        <taxon>Coleoptera</taxon>
        <taxon>Polyphaga</taxon>
        <taxon>Cucujiformia</taxon>
        <taxon>Coccinelloidea</taxon>
        <taxon>Coccinellidae</taxon>
        <taxon>Epilachninae</taxon>
        <taxon>Epilachnini</taxon>
        <taxon>Henosepilachna</taxon>
    </lineage>
</organism>
<dbReference type="Gene3D" id="3.40.50.1820">
    <property type="entry name" value="alpha/beta hydrolase"/>
    <property type="match status" value="1"/>
</dbReference>
<dbReference type="EMBL" id="JARQZJ010000132">
    <property type="protein sequence ID" value="KAK9892124.1"/>
    <property type="molecule type" value="Genomic_DNA"/>
</dbReference>
<gene>
    <name evidence="3" type="ORF">WA026_018325</name>
</gene>
<dbReference type="GO" id="GO:0006654">
    <property type="term" value="P:phosphatidic acid biosynthetic process"/>
    <property type="evidence" value="ECO:0007669"/>
    <property type="project" value="TreeGrafter"/>
</dbReference>
<comment type="caution">
    <text evidence="3">The sequence shown here is derived from an EMBL/GenBank/DDBJ whole genome shotgun (WGS) entry which is preliminary data.</text>
</comment>
<dbReference type="AlphaFoldDB" id="A0AAW1VIE0"/>
<dbReference type="Proteomes" id="UP001431783">
    <property type="component" value="Unassembled WGS sequence"/>
</dbReference>
<evidence type="ECO:0000259" key="2">
    <source>
        <dbReference type="Pfam" id="PF00561"/>
    </source>
</evidence>
<dbReference type="GO" id="GO:0042171">
    <property type="term" value="F:lysophosphatidic acid acyltransferase activity"/>
    <property type="evidence" value="ECO:0007669"/>
    <property type="project" value="TreeGrafter"/>
</dbReference>
<dbReference type="GO" id="GO:0005811">
    <property type="term" value="C:lipid droplet"/>
    <property type="evidence" value="ECO:0007669"/>
    <property type="project" value="TreeGrafter"/>
</dbReference>
<dbReference type="PANTHER" id="PTHR42886:SF29">
    <property type="entry name" value="PUMMELIG, ISOFORM A"/>
    <property type="match status" value="1"/>
</dbReference>
<evidence type="ECO:0000256" key="1">
    <source>
        <dbReference type="ARBA" id="ARBA00038097"/>
    </source>
</evidence>
<proteinExistence type="inferred from homology"/>
<dbReference type="InterPro" id="IPR029058">
    <property type="entry name" value="AB_hydrolase_fold"/>
</dbReference>
<protein>
    <recommendedName>
        <fullName evidence="2">AB hydrolase-1 domain-containing protein</fullName>
    </recommendedName>
</protein>
<dbReference type="PRINTS" id="PR00111">
    <property type="entry name" value="ABHYDROLASE"/>
</dbReference>
<feature type="domain" description="AB hydrolase-1" evidence="2">
    <location>
        <begin position="53"/>
        <end position="304"/>
    </location>
</feature>
<dbReference type="InterPro" id="IPR000073">
    <property type="entry name" value="AB_hydrolase_1"/>
</dbReference>
<sequence>MDEFSKNKLMETEQTILSTLPSYKTHLVSITSSLGTEEHIWTVSLNTESPNTPMVMLHGFAAGIGFWCLNMEYLSRNRPVYAIDILGFGRSSRPNFSRDSLEAEKQMIDALEAWRIEMKLEKIIFLGHSMGAYLSTLYAISYPDPVEHLVLADPWGFSDKYENPPMILKILAFLLQWLNPIGVIRYLGPYWGPLLLQKTRRDIFGGFCSILEDEILPRYFYYCNASSNNTGERAFYSMVAGIGWAKIPIVKRIHKLKSNIPMTFIFGSKTWMDKEMATRIKAMRPHSSVDMKIVDDAGHHIYSEQAEQFNEIVETTCNERETKKFK</sequence>
<evidence type="ECO:0000313" key="3">
    <source>
        <dbReference type="EMBL" id="KAK9892124.1"/>
    </source>
</evidence>
<dbReference type="GO" id="GO:0052689">
    <property type="term" value="F:carboxylic ester hydrolase activity"/>
    <property type="evidence" value="ECO:0007669"/>
    <property type="project" value="TreeGrafter"/>
</dbReference>